<name>A0ABD3CPS6_9LAMI</name>
<dbReference type="AlphaFoldDB" id="A0ABD3CPS6"/>
<organism evidence="2 3">
    <name type="scientific">Castilleja foliolosa</name>
    <dbReference type="NCBI Taxonomy" id="1961234"/>
    <lineage>
        <taxon>Eukaryota</taxon>
        <taxon>Viridiplantae</taxon>
        <taxon>Streptophyta</taxon>
        <taxon>Embryophyta</taxon>
        <taxon>Tracheophyta</taxon>
        <taxon>Spermatophyta</taxon>
        <taxon>Magnoliopsida</taxon>
        <taxon>eudicotyledons</taxon>
        <taxon>Gunneridae</taxon>
        <taxon>Pentapetalae</taxon>
        <taxon>asterids</taxon>
        <taxon>lamiids</taxon>
        <taxon>Lamiales</taxon>
        <taxon>Orobanchaceae</taxon>
        <taxon>Pedicularideae</taxon>
        <taxon>Castillejinae</taxon>
        <taxon>Castilleja</taxon>
    </lineage>
</organism>
<dbReference type="EMBL" id="JAVIJP010000032">
    <property type="protein sequence ID" value="KAL3631653.1"/>
    <property type="molecule type" value="Genomic_DNA"/>
</dbReference>
<dbReference type="Proteomes" id="UP001632038">
    <property type="component" value="Unassembled WGS sequence"/>
</dbReference>
<evidence type="ECO:0000313" key="2">
    <source>
        <dbReference type="EMBL" id="KAL3631653.1"/>
    </source>
</evidence>
<keyword evidence="3" id="KW-1185">Reference proteome</keyword>
<evidence type="ECO:0000313" key="3">
    <source>
        <dbReference type="Proteomes" id="UP001632038"/>
    </source>
</evidence>
<feature type="compositionally biased region" description="Polar residues" evidence="1">
    <location>
        <begin position="122"/>
        <end position="147"/>
    </location>
</feature>
<feature type="region of interest" description="Disordered" evidence="1">
    <location>
        <begin position="330"/>
        <end position="350"/>
    </location>
</feature>
<evidence type="ECO:0000256" key="1">
    <source>
        <dbReference type="SAM" id="MobiDB-lite"/>
    </source>
</evidence>
<gene>
    <name evidence="2" type="ORF">CASFOL_024637</name>
</gene>
<dbReference type="InterPro" id="IPR044709">
    <property type="entry name" value="TAN1"/>
</dbReference>
<proteinExistence type="predicted"/>
<evidence type="ECO:0008006" key="4">
    <source>
        <dbReference type="Google" id="ProtNLM"/>
    </source>
</evidence>
<comment type="caution">
    <text evidence="2">The sequence shown here is derived from an EMBL/GenBank/DDBJ whole genome shotgun (WGS) entry which is preliminary data.</text>
</comment>
<protein>
    <recommendedName>
        <fullName evidence="4">Microtubule-binding protein TANGLED</fullName>
    </recommendedName>
</protein>
<accession>A0ABD3CPS6</accession>
<dbReference type="PANTHER" id="PTHR35728:SF1">
    <property type="entry name" value="MICROTUBULE-BINDING PROTEIN TANGLED-RELATED"/>
    <property type="match status" value="1"/>
</dbReference>
<feature type="region of interest" description="Disordered" evidence="1">
    <location>
        <begin position="122"/>
        <end position="152"/>
    </location>
</feature>
<sequence length="405" mass="45953">MVARTPPKQQRKMVVAAPHLSPTLLRETVKKVDKCMARLQELQYTVTGGAKVTSDVNFRSKHESLRIRNGNSRRSSPAGKLPAAAAEHWRRMSLPAMLLGETMGEVLQASQFARNIVKVVSASTDGPKTPPTQRRNQNTNVDNSGLMMQSRRRREKQVLLQSVRSDDPRPLQRAKSRINFKLSSPECEKQNCRYMANRVSPRNRPWVKKTVLFPNPLYHSTSPTSQHQKLVNKTKSPVIARNRQVPHKFLIKSPPQVKIKSPTRICISPTRTEKASSSMRRSFSPSRLANRLISPLKCRKLVQKKNEEANKCSEIARSRQLASYKFLIKSPPDSKMKKKGTSPNRATILGKKSFSPPRLVVANRIAASPLKIRNFVRKNEETMKIISGNKRPTYWSSQFSPPQRI</sequence>
<reference evidence="3" key="1">
    <citation type="journal article" date="2024" name="IScience">
        <title>Strigolactones Initiate the Formation of Haustorium-like Structures in Castilleja.</title>
        <authorList>
            <person name="Buerger M."/>
            <person name="Peterson D."/>
            <person name="Chory J."/>
        </authorList>
    </citation>
    <scope>NUCLEOTIDE SEQUENCE [LARGE SCALE GENOMIC DNA]</scope>
</reference>
<dbReference type="PANTHER" id="PTHR35728">
    <property type="entry name" value="MICROTUBULE-BINDING PROTEIN TANGLED-RELATED"/>
    <property type="match status" value="1"/>
</dbReference>